<evidence type="ECO:0000313" key="2">
    <source>
        <dbReference type="EMBL" id="GEP57185.1"/>
    </source>
</evidence>
<name>A0A512NE13_9HYPH</name>
<dbReference type="Proteomes" id="UP000321058">
    <property type="component" value="Unassembled WGS sequence"/>
</dbReference>
<organism evidence="2 3">
    <name type="scientific">Reyranella soli</name>
    <dbReference type="NCBI Taxonomy" id="1230389"/>
    <lineage>
        <taxon>Bacteria</taxon>
        <taxon>Pseudomonadati</taxon>
        <taxon>Pseudomonadota</taxon>
        <taxon>Alphaproteobacteria</taxon>
        <taxon>Hyphomicrobiales</taxon>
        <taxon>Reyranellaceae</taxon>
        <taxon>Reyranella</taxon>
    </lineage>
</organism>
<feature type="chain" id="PRO_5022232189" evidence="1">
    <location>
        <begin position="19"/>
        <end position="137"/>
    </location>
</feature>
<gene>
    <name evidence="2" type="ORF">RSO01_43510</name>
</gene>
<accession>A0A512NE13</accession>
<keyword evidence="3" id="KW-1185">Reference proteome</keyword>
<dbReference type="AlphaFoldDB" id="A0A512NE13"/>
<dbReference type="EMBL" id="BKAJ01000075">
    <property type="protein sequence ID" value="GEP57185.1"/>
    <property type="molecule type" value="Genomic_DNA"/>
</dbReference>
<dbReference type="RefSeq" id="WP_147151561.1">
    <property type="nucleotide sequence ID" value="NZ_BKAJ01000075.1"/>
</dbReference>
<keyword evidence="1" id="KW-0732">Signal</keyword>
<proteinExistence type="predicted"/>
<protein>
    <submittedName>
        <fullName evidence="2">Uncharacterized protein</fullName>
    </submittedName>
</protein>
<evidence type="ECO:0000256" key="1">
    <source>
        <dbReference type="SAM" id="SignalP"/>
    </source>
</evidence>
<evidence type="ECO:0000313" key="3">
    <source>
        <dbReference type="Proteomes" id="UP000321058"/>
    </source>
</evidence>
<dbReference type="OrthoDB" id="7376605at2"/>
<reference evidence="2 3" key="1">
    <citation type="submission" date="2019-07" db="EMBL/GenBank/DDBJ databases">
        <title>Whole genome shotgun sequence of Reyranella soli NBRC 108950.</title>
        <authorList>
            <person name="Hosoyama A."/>
            <person name="Uohara A."/>
            <person name="Ohji S."/>
            <person name="Ichikawa N."/>
        </authorList>
    </citation>
    <scope>NUCLEOTIDE SEQUENCE [LARGE SCALE GENOMIC DNA]</scope>
    <source>
        <strain evidence="2 3">NBRC 108950</strain>
    </source>
</reference>
<feature type="signal peptide" evidence="1">
    <location>
        <begin position="1"/>
        <end position="18"/>
    </location>
</feature>
<sequence>MGLLAAMLAAGVASDASAQPVAALVDPQTPMQAPAKPMTPERAAWLKKRCSQLVAFFDYYGVSRGENSDGARNHTRIGAVIECERTQYRTGIDTMAGLLNRKAFTIPKPGTPAVEPEDVEAPDITNPTRTFVLTLER</sequence>
<comment type="caution">
    <text evidence="2">The sequence shown here is derived from an EMBL/GenBank/DDBJ whole genome shotgun (WGS) entry which is preliminary data.</text>
</comment>